<dbReference type="SUPFAM" id="SSF48019">
    <property type="entry name" value="post-AAA+ oligomerization domain-like"/>
    <property type="match status" value="1"/>
</dbReference>
<accession>A0A6I4IXT4</accession>
<dbReference type="Gene3D" id="3.40.50.300">
    <property type="entry name" value="P-loop containing nucleotide triphosphate hydrolases"/>
    <property type="match status" value="1"/>
</dbReference>
<evidence type="ECO:0000256" key="6">
    <source>
        <dbReference type="ARBA" id="ARBA00034754"/>
    </source>
</evidence>
<evidence type="ECO:0000313" key="9">
    <source>
        <dbReference type="Proteomes" id="UP000441389"/>
    </source>
</evidence>
<dbReference type="PANTHER" id="PTHR34388:SF1">
    <property type="entry name" value="DNA POLYMERASE III SUBUNIT DELTA"/>
    <property type="match status" value="1"/>
</dbReference>
<evidence type="ECO:0000256" key="7">
    <source>
        <dbReference type="ARBA" id="ARBA00049244"/>
    </source>
</evidence>
<comment type="catalytic activity">
    <reaction evidence="7">
        <text>DNA(n) + a 2'-deoxyribonucleoside 5'-triphosphate = DNA(n+1) + diphosphate</text>
        <dbReference type="Rhea" id="RHEA:22508"/>
        <dbReference type="Rhea" id="RHEA-COMP:17339"/>
        <dbReference type="Rhea" id="RHEA-COMP:17340"/>
        <dbReference type="ChEBI" id="CHEBI:33019"/>
        <dbReference type="ChEBI" id="CHEBI:61560"/>
        <dbReference type="ChEBI" id="CHEBI:173112"/>
        <dbReference type="EC" id="2.7.7.7"/>
    </reaction>
</comment>
<keyword evidence="3" id="KW-0548">Nucleotidyltransferase</keyword>
<dbReference type="InterPro" id="IPR027417">
    <property type="entry name" value="P-loop_NTPase"/>
</dbReference>
<dbReference type="EMBL" id="WQMS01000002">
    <property type="protein sequence ID" value="MVO76886.1"/>
    <property type="molecule type" value="Genomic_DNA"/>
</dbReference>
<dbReference type="Proteomes" id="UP000441389">
    <property type="component" value="Unassembled WGS sequence"/>
</dbReference>
<keyword evidence="2" id="KW-0808">Transferase</keyword>
<evidence type="ECO:0000256" key="1">
    <source>
        <dbReference type="ARBA" id="ARBA00012417"/>
    </source>
</evidence>
<sequence>MKLDKRPQIERALDQRDPAVRCFLLYGPDEASSRALADRLGSAMGSDAERVDLDGATLARDPALLADEAASTSLFGGARWIRVRASGDEATEAVEALLSAPQAGNPVAIVAGALKPASKLLKLALASPAVSAFASYLPDVREAGPLVAGMAAPLGLRVAADVARRIFDAAAGDRAVMARELEKIAAFLDAGPDAPRDVEGATLDAIGAGEGESSAAALIDAVLTGNLRGTVDELRQLAESGEDGVPLVRAMHRRLLQLAALRGEADRSGIESAIAGAGKSLFWKEKPIVEAELRRWSSADLAMLVERITAAQAQLLESGSAGTMGPSQELLTIARAATRAR</sequence>
<dbReference type="Gene3D" id="1.20.272.10">
    <property type="match status" value="1"/>
</dbReference>
<evidence type="ECO:0000256" key="2">
    <source>
        <dbReference type="ARBA" id="ARBA00022679"/>
    </source>
</evidence>
<gene>
    <name evidence="8" type="ORF">GON01_02900</name>
</gene>
<dbReference type="NCBIfam" id="TIGR01128">
    <property type="entry name" value="holA"/>
    <property type="match status" value="1"/>
</dbReference>
<dbReference type="InterPro" id="IPR005790">
    <property type="entry name" value="DNA_polIII_delta"/>
</dbReference>
<keyword evidence="4" id="KW-0235">DNA replication</keyword>
<dbReference type="RefSeq" id="WP_181600245.1">
    <property type="nucleotide sequence ID" value="NZ_WQMS01000002.1"/>
</dbReference>
<organism evidence="8 9">
    <name type="scientific">Sphingomonas horti</name>
    <dbReference type="NCBI Taxonomy" id="2682842"/>
    <lineage>
        <taxon>Bacteria</taxon>
        <taxon>Pseudomonadati</taxon>
        <taxon>Pseudomonadota</taxon>
        <taxon>Alphaproteobacteria</taxon>
        <taxon>Sphingomonadales</taxon>
        <taxon>Sphingomonadaceae</taxon>
        <taxon>Sphingomonas</taxon>
    </lineage>
</organism>
<evidence type="ECO:0000256" key="4">
    <source>
        <dbReference type="ARBA" id="ARBA00022705"/>
    </source>
</evidence>
<dbReference type="EC" id="2.7.7.7" evidence="1"/>
<evidence type="ECO:0000256" key="3">
    <source>
        <dbReference type="ARBA" id="ARBA00022695"/>
    </source>
</evidence>
<proteinExistence type="inferred from homology"/>
<comment type="similarity">
    <text evidence="6">Belongs to the DNA polymerase HolA subunit family.</text>
</comment>
<keyword evidence="9" id="KW-1185">Reference proteome</keyword>
<dbReference type="GO" id="GO:0006261">
    <property type="term" value="P:DNA-templated DNA replication"/>
    <property type="evidence" value="ECO:0007669"/>
    <property type="project" value="TreeGrafter"/>
</dbReference>
<evidence type="ECO:0000313" key="8">
    <source>
        <dbReference type="EMBL" id="MVO76886.1"/>
    </source>
</evidence>
<evidence type="ECO:0000256" key="5">
    <source>
        <dbReference type="ARBA" id="ARBA00022932"/>
    </source>
</evidence>
<dbReference type="PANTHER" id="PTHR34388">
    <property type="entry name" value="DNA POLYMERASE III SUBUNIT DELTA"/>
    <property type="match status" value="1"/>
</dbReference>
<comment type="caution">
    <text evidence="8">The sequence shown here is derived from an EMBL/GenBank/DDBJ whole genome shotgun (WGS) entry which is preliminary data.</text>
</comment>
<keyword evidence="5" id="KW-0239">DNA-directed DNA polymerase</keyword>
<dbReference type="InterPro" id="IPR008921">
    <property type="entry name" value="DNA_pol3_clamp-load_cplx_C"/>
</dbReference>
<reference evidence="8 9" key="1">
    <citation type="submission" date="2019-12" db="EMBL/GenBank/DDBJ databases">
        <authorList>
            <person name="Huq M.A."/>
        </authorList>
    </citation>
    <scope>NUCLEOTIDE SEQUENCE [LARGE SCALE GENOMIC DNA]</scope>
    <source>
        <strain evidence="8 9">MAH-20</strain>
    </source>
</reference>
<dbReference type="GO" id="GO:0009360">
    <property type="term" value="C:DNA polymerase III complex"/>
    <property type="evidence" value="ECO:0007669"/>
    <property type="project" value="TreeGrafter"/>
</dbReference>
<dbReference type="GO" id="GO:0003677">
    <property type="term" value="F:DNA binding"/>
    <property type="evidence" value="ECO:0007669"/>
    <property type="project" value="InterPro"/>
</dbReference>
<dbReference type="AlphaFoldDB" id="A0A6I4IXT4"/>
<protein>
    <recommendedName>
        <fullName evidence="1">DNA-directed DNA polymerase</fullName>
        <ecNumber evidence="1">2.7.7.7</ecNumber>
    </recommendedName>
</protein>
<dbReference type="GO" id="GO:0003887">
    <property type="term" value="F:DNA-directed DNA polymerase activity"/>
    <property type="evidence" value="ECO:0007669"/>
    <property type="project" value="UniProtKB-KW"/>
</dbReference>
<name>A0A6I4IXT4_9SPHN</name>